<dbReference type="Proteomes" id="UP001333818">
    <property type="component" value="Unassembled WGS sequence"/>
</dbReference>
<dbReference type="EMBL" id="JAZBJZ010000204">
    <property type="protein sequence ID" value="MEE3720002.1"/>
    <property type="molecule type" value="Genomic_DNA"/>
</dbReference>
<dbReference type="Pfam" id="PF03596">
    <property type="entry name" value="Cad"/>
    <property type="match status" value="1"/>
</dbReference>
<evidence type="ECO:0000313" key="3">
    <source>
        <dbReference type="Proteomes" id="UP001333818"/>
    </source>
</evidence>
<organism evidence="2 3">
    <name type="scientific">Tumidithrix elongata BACA0141</name>
    <dbReference type="NCBI Taxonomy" id="2716417"/>
    <lineage>
        <taxon>Bacteria</taxon>
        <taxon>Bacillati</taxon>
        <taxon>Cyanobacteriota</taxon>
        <taxon>Cyanophyceae</taxon>
        <taxon>Pseudanabaenales</taxon>
        <taxon>Pseudanabaenaceae</taxon>
        <taxon>Tumidithrix</taxon>
        <taxon>Tumidithrix elongata</taxon>
    </lineage>
</organism>
<feature type="transmembrane region" description="Helical" evidence="1">
    <location>
        <begin position="149"/>
        <end position="171"/>
    </location>
</feature>
<keyword evidence="1" id="KW-1133">Transmembrane helix</keyword>
<keyword evidence="3" id="KW-1185">Reference proteome</keyword>
<gene>
    <name evidence="2" type="ORF">V2H45_25010</name>
</gene>
<protein>
    <submittedName>
        <fullName evidence="2">Cadmium resistance transporter</fullName>
    </submittedName>
</protein>
<feature type="transmembrane region" description="Helical" evidence="1">
    <location>
        <begin position="44"/>
        <end position="64"/>
    </location>
</feature>
<dbReference type="AlphaFoldDB" id="A0AAW9Q3Y5"/>
<keyword evidence="1" id="KW-0812">Transmembrane</keyword>
<comment type="caution">
    <text evidence="2">The sequence shown here is derived from an EMBL/GenBank/DDBJ whole genome shotgun (WGS) entry which is preliminary data.</text>
</comment>
<proteinExistence type="predicted"/>
<accession>A0AAW9Q3Y5</accession>
<sequence length="237" mass="25382">MSWLLTTIPAGITAFAATNLDDLVILTLLFSQVNATFRSRHIVFGQYLGFCVLLLASLPGFFGGMILPQNAIGLLGLVPIALGLKQLFTSDRDTEDEGKEEIAIARPASIFSNIFSPQACSVASITIANGSDNIGIYVPMFANSHLDNLLVTVGIFLILVGVWCFATYQLTRQPGIADLLTQYGSNFVPYVLIGLGIYIVLDSSALNPLTLAASCIGLIGLVKLADLPAFEQNRNQP</sequence>
<dbReference type="RefSeq" id="WP_330486441.1">
    <property type="nucleotide sequence ID" value="NZ_JAZBJZ010000204.1"/>
</dbReference>
<reference evidence="2" key="1">
    <citation type="submission" date="2024-01" db="EMBL/GenBank/DDBJ databases">
        <title>Bank of Algae and Cyanobacteria of the Azores (BACA) strain genomes.</title>
        <authorList>
            <person name="Luz R."/>
            <person name="Cordeiro R."/>
            <person name="Fonseca A."/>
            <person name="Goncalves V."/>
        </authorList>
    </citation>
    <scope>NUCLEOTIDE SEQUENCE</scope>
    <source>
        <strain evidence="2">BACA0141</strain>
    </source>
</reference>
<feature type="transmembrane region" description="Helical" evidence="1">
    <location>
        <begin position="183"/>
        <end position="201"/>
    </location>
</feature>
<keyword evidence="1" id="KW-0472">Membrane</keyword>
<evidence type="ECO:0000313" key="2">
    <source>
        <dbReference type="EMBL" id="MEE3720002.1"/>
    </source>
</evidence>
<evidence type="ECO:0000256" key="1">
    <source>
        <dbReference type="SAM" id="Phobius"/>
    </source>
</evidence>
<name>A0AAW9Q3Y5_9CYAN</name>
<dbReference type="InterPro" id="IPR004676">
    <property type="entry name" value="Cd-R_transporter"/>
</dbReference>